<dbReference type="EMBL" id="RBCJ01000002">
    <property type="protein sequence ID" value="RKN80912.1"/>
    <property type="molecule type" value="Genomic_DNA"/>
</dbReference>
<dbReference type="AlphaFoldDB" id="A0A3B0C5R1"/>
<evidence type="ECO:0000313" key="1">
    <source>
        <dbReference type="EMBL" id="RKN80912.1"/>
    </source>
</evidence>
<dbReference type="Proteomes" id="UP000276603">
    <property type="component" value="Unassembled WGS sequence"/>
</dbReference>
<name>A0A3B0C5R1_9FLAO</name>
<comment type="caution">
    <text evidence="1">The sequence shown here is derived from an EMBL/GenBank/DDBJ whole genome shotgun (WGS) entry which is preliminary data.</text>
</comment>
<sequence length="372" mass="42706">MKFLSAILFVFTLFLTNGESEFRESFSTETYNDILDKAPEYYLLEWKAGTKLSKRKAGLFIKIDSFDDQEVAVMVNGNQDPVLYASDVSTPVCADGECKLMHIRLYWTLLGEYAGFDTYPKLPLTKHDHDEFRKEDYEKLHKLLADDKSILKRRRIDELVEEPVMRNVNGVDALSGATVAEVKESVVSGALYSCYVAWHLTHGTIRDEIKTHTLSTLNANMLTDMLYSQNTDYQLFALEKMDSSQFIEHHSQTVRIFKTAVPLVRSIIAKEMPEKFRNRPELQRPFWEAFPEIDIGSRSLLLRHLESAPPYVGDIVSAQLGSMTKNQIAVFLEFLSPKKHTPELLKNLHSFADSENEAYSYLVKNYLEEHVP</sequence>
<accession>A0A3B0C5R1</accession>
<reference evidence="1 2" key="1">
    <citation type="submission" date="2018-10" db="EMBL/GenBank/DDBJ databases">
        <title>Ulvibacterium marinum gen. nov., sp. nov., a novel marine bacterium of the family Flavobacteriaceae, isolated from a culture of the green alga Ulva prolifera.</title>
        <authorList>
            <person name="Zhang Z."/>
        </authorList>
    </citation>
    <scope>NUCLEOTIDE SEQUENCE [LARGE SCALE GENOMIC DNA]</scope>
    <source>
        <strain evidence="1 2">CCMM003</strain>
    </source>
</reference>
<proteinExistence type="predicted"/>
<organism evidence="1 2">
    <name type="scientific">Ulvibacterium marinum</name>
    <dbReference type="NCBI Taxonomy" id="2419782"/>
    <lineage>
        <taxon>Bacteria</taxon>
        <taxon>Pseudomonadati</taxon>
        <taxon>Bacteroidota</taxon>
        <taxon>Flavobacteriia</taxon>
        <taxon>Flavobacteriales</taxon>
        <taxon>Flavobacteriaceae</taxon>
        <taxon>Ulvibacterium</taxon>
    </lineage>
</organism>
<keyword evidence="2" id="KW-1185">Reference proteome</keyword>
<protein>
    <submittedName>
        <fullName evidence="1">Uncharacterized protein</fullName>
    </submittedName>
</protein>
<gene>
    <name evidence="1" type="ORF">D7Z94_08120</name>
</gene>
<evidence type="ECO:0000313" key="2">
    <source>
        <dbReference type="Proteomes" id="UP000276603"/>
    </source>
</evidence>
<dbReference type="OrthoDB" id="6400902at2"/>
<dbReference type="RefSeq" id="WP_120711069.1">
    <property type="nucleotide sequence ID" value="NZ_RBCJ01000002.1"/>
</dbReference>